<dbReference type="GO" id="GO:0030170">
    <property type="term" value="F:pyridoxal phosphate binding"/>
    <property type="evidence" value="ECO:0007669"/>
    <property type="project" value="InterPro"/>
</dbReference>
<dbReference type="GO" id="GO:0009088">
    <property type="term" value="P:threonine biosynthetic process"/>
    <property type="evidence" value="ECO:0007669"/>
    <property type="project" value="UniProtKB-UniRule"/>
</dbReference>
<feature type="modified residue" description="N6-(pyridoxal phosphate)lysine" evidence="12">
    <location>
        <position position="107"/>
    </location>
</feature>
<dbReference type="PANTHER" id="PTHR42690:SF1">
    <property type="entry name" value="THREONINE SYNTHASE-LIKE 2"/>
    <property type="match status" value="1"/>
</dbReference>
<evidence type="ECO:0000256" key="3">
    <source>
        <dbReference type="ARBA" id="ARBA00005517"/>
    </source>
</evidence>
<evidence type="ECO:0000256" key="10">
    <source>
        <dbReference type="ARBA" id="ARBA00049144"/>
    </source>
</evidence>
<evidence type="ECO:0000259" key="13">
    <source>
        <dbReference type="Pfam" id="PF00291"/>
    </source>
</evidence>
<dbReference type="KEGG" id="woc:BA177_08845"/>
<evidence type="ECO:0000256" key="12">
    <source>
        <dbReference type="PIRSR" id="PIRSR604450-51"/>
    </source>
</evidence>
<evidence type="ECO:0000256" key="6">
    <source>
        <dbReference type="ARBA" id="ARBA00022605"/>
    </source>
</evidence>
<dbReference type="SUPFAM" id="SSF53686">
    <property type="entry name" value="Tryptophan synthase beta subunit-like PLP-dependent enzymes"/>
    <property type="match status" value="1"/>
</dbReference>
<sequence length="445" mass="47339">MKFVSTRGSQSVSLDEALMQGIASDGGLFMPESLPVFAPDDFADCGTIQQTAVKVLAPFFDGSSLHASLAEIVAETYSFPIPVRTLQEGERRVAMLELFHGPTAAFKDVGAGFLAACLSRLSGGHQQPLTILVATSGDTGGAVAAAFDGRPGIRVAVLFPEGRVSPRQEKQLTCWGKNVLSLAVKGAFDDCQRLVKEAFVDAALASTFRFSSANSINIGRLLPQSIYYVHASLQHYRETGRRPSFVIPTGNLGNGLACILARDMGFPIGQIVLAVNENRLIADYLAGAEWLPRTSLQTLASAMDVGNPSNMERLRALHGDAADLQQRISAYAVSDEQISAEIKRNYAEFGIATCPHTATATSAWRSLDAERRATEDWVLVSTAHAAKFETIVEPLIETSVEVPAALSAILARPSNAVSMNPNLAALAAALKAGFQVDAADTSGDK</sequence>
<evidence type="ECO:0000313" key="15">
    <source>
        <dbReference type="EMBL" id="ANO51294.1"/>
    </source>
</evidence>
<keyword evidence="7" id="KW-0791">Threonine biosynthesis</keyword>
<evidence type="ECO:0000313" key="16">
    <source>
        <dbReference type="Proteomes" id="UP000092695"/>
    </source>
</evidence>
<evidence type="ECO:0000256" key="2">
    <source>
        <dbReference type="ARBA" id="ARBA00004979"/>
    </source>
</evidence>
<evidence type="ECO:0000256" key="11">
    <source>
        <dbReference type="NCBIfam" id="TIGR00260"/>
    </source>
</evidence>
<dbReference type="AlphaFoldDB" id="A0A193LFZ8"/>
<keyword evidence="16" id="KW-1185">Reference proteome</keyword>
<comment type="similarity">
    <text evidence="3">Belongs to the threonine synthase family.</text>
</comment>
<dbReference type="PANTHER" id="PTHR42690">
    <property type="entry name" value="THREONINE SYNTHASE FAMILY MEMBER"/>
    <property type="match status" value="1"/>
</dbReference>
<dbReference type="Gene3D" id="3.90.1380.10">
    <property type="entry name" value="Threonine synthase, N-terminal domain"/>
    <property type="match status" value="1"/>
</dbReference>
<dbReference type="InterPro" id="IPR004450">
    <property type="entry name" value="Thr_synthase-like"/>
</dbReference>
<dbReference type="GO" id="GO:0004795">
    <property type="term" value="F:threonine synthase activity"/>
    <property type="evidence" value="ECO:0007669"/>
    <property type="project" value="UniProtKB-UniRule"/>
</dbReference>
<evidence type="ECO:0000256" key="5">
    <source>
        <dbReference type="ARBA" id="ARBA00018679"/>
    </source>
</evidence>
<evidence type="ECO:0000259" key="14">
    <source>
        <dbReference type="Pfam" id="PF14821"/>
    </source>
</evidence>
<comment type="pathway">
    <text evidence="2">Amino-acid biosynthesis; L-threonine biosynthesis; L-threonine from L-aspartate: step 5/5.</text>
</comment>
<keyword evidence="6" id="KW-0028">Amino-acid biosynthesis</keyword>
<dbReference type="InterPro" id="IPR036052">
    <property type="entry name" value="TrpB-like_PALP_sf"/>
</dbReference>
<dbReference type="Pfam" id="PF00291">
    <property type="entry name" value="PALP"/>
    <property type="match status" value="1"/>
</dbReference>
<dbReference type="NCBIfam" id="TIGR00260">
    <property type="entry name" value="thrC"/>
    <property type="match status" value="1"/>
</dbReference>
<dbReference type="InterPro" id="IPR001926">
    <property type="entry name" value="TrpB-like_PALP"/>
</dbReference>
<gene>
    <name evidence="15" type="ORF">BA177_08845</name>
</gene>
<accession>A0A193LFZ8</accession>
<evidence type="ECO:0000256" key="9">
    <source>
        <dbReference type="ARBA" id="ARBA00023239"/>
    </source>
</evidence>
<comment type="cofactor">
    <cofactor evidence="1 12">
        <name>pyridoxal 5'-phosphate</name>
        <dbReference type="ChEBI" id="CHEBI:597326"/>
    </cofactor>
</comment>
<dbReference type="EC" id="4.2.3.1" evidence="4 11"/>
<dbReference type="InterPro" id="IPR037158">
    <property type="entry name" value="Thr_synth_N_sf"/>
</dbReference>
<organism evidence="15 16">
    <name type="scientific">Woeseia oceani</name>
    <dbReference type="NCBI Taxonomy" id="1548547"/>
    <lineage>
        <taxon>Bacteria</taxon>
        <taxon>Pseudomonadati</taxon>
        <taxon>Pseudomonadota</taxon>
        <taxon>Gammaproteobacteria</taxon>
        <taxon>Woeseiales</taxon>
        <taxon>Woeseiaceae</taxon>
        <taxon>Woeseia</taxon>
    </lineage>
</organism>
<comment type="catalytic activity">
    <reaction evidence="10">
        <text>O-phospho-L-homoserine + H2O = L-threonine + phosphate</text>
        <dbReference type="Rhea" id="RHEA:10840"/>
        <dbReference type="ChEBI" id="CHEBI:15377"/>
        <dbReference type="ChEBI" id="CHEBI:43474"/>
        <dbReference type="ChEBI" id="CHEBI:57590"/>
        <dbReference type="ChEBI" id="CHEBI:57926"/>
        <dbReference type="EC" id="4.2.3.1"/>
    </reaction>
</comment>
<evidence type="ECO:0000256" key="4">
    <source>
        <dbReference type="ARBA" id="ARBA00013028"/>
    </source>
</evidence>
<name>A0A193LFZ8_9GAMM</name>
<dbReference type="Pfam" id="PF14821">
    <property type="entry name" value="Thr_synth_N"/>
    <property type="match status" value="1"/>
</dbReference>
<feature type="domain" description="Tryptophan synthase beta chain-like PALP" evidence="13">
    <location>
        <begin position="92"/>
        <end position="380"/>
    </location>
</feature>
<keyword evidence="8 12" id="KW-0663">Pyridoxal phosphate</keyword>
<dbReference type="InterPro" id="IPR000634">
    <property type="entry name" value="Ser/Thr_deHydtase_PyrdxlP-BS"/>
</dbReference>
<evidence type="ECO:0000256" key="8">
    <source>
        <dbReference type="ARBA" id="ARBA00022898"/>
    </source>
</evidence>
<dbReference type="EMBL" id="CP016268">
    <property type="protein sequence ID" value="ANO51294.1"/>
    <property type="molecule type" value="Genomic_DNA"/>
</dbReference>
<dbReference type="InterPro" id="IPR029144">
    <property type="entry name" value="Thr_synth_N"/>
</dbReference>
<dbReference type="Gene3D" id="3.40.50.1100">
    <property type="match status" value="2"/>
</dbReference>
<keyword evidence="9" id="KW-0456">Lyase</keyword>
<dbReference type="UniPathway" id="UPA00050">
    <property type="reaction ID" value="UER00065"/>
</dbReference>
<dbReference type="PROSITE" id="PS00165">
    <property type="entry name" value="DEHYDRATASE_SER_THR"/>
    <property type="match status" value="1"/>
</dbReference>
<protein>
    <recommendedName>
        <fullName evidence="5 11">Threonine synthase</fullName>
        <ecNumber evidence="4 11">4.2.3.1</ecNumber>
    </recommendedName>
</protein>
<dbReference type="RefSeq" id="WP_068615507.1">
    <property type="nucleotide sequence ID" value="NZ_CP016268.1"/>
</dbReference>
<evidence type="ECO:0000256" key="1">
    <source>
        <dbReference type="ARBA" id="ARBA00001933"/>
    </source>
</evidence>
<evidence type="ECO:0000256" key="7">
    <source>
        <dbReference type="ARBA" id="ARBA00022697"/>
    </source>
</evidence>
<reference evidence="15 16" key="1">
    <citation type="submission" date="2016-06" db="EMBL/GenBank/DDBJ databases">
        <title>Complete genome sequence of a deep-branching marine Gamma Proteobacterium Woeseia oceani type strain XK5.</title>
        <authorList>
            <person name="Mu D."/>
            <person name="Du Z."/>
        </authorList>
    </citation>
    <scope>NUCLEOTIDE SEQUENCE [LARGE SCALE GENOMIC DNA]</scope>
    <source>
        <strain evidence="15 16">XK5</strain>
    </source>
</reference>
<dbReference type="OrthoDB" id="9763107at2"/>
<dbReference type="Proteomes" id="UP000092695">
    <property type="component" value="Chromosome"/>
</dbReference>
<dbReference type="InterPro" id="IPR051166">
    <property type="entry name" value="Threonine_Synthase"/>
</dbReference>
<dbReference type="STRING" id="1548547.BA177_08845"/>
<proteinExistence type="inferred from homology"/>
<feature type="domain" description="Threonine synthase N-terminal" evidence="14">
    <location>
        <begin position="2"/>
        <end position="77"/>
    </location>
</feature>